<dbReference type="Proteomes" id="UP001431935">
    <property type="component" value="Chromosome"/>
</dbReference>
<evidence type="ECO:0000256" key="2">
    <source>
        <dbReference type="ARBA" id="ARBA00022603"/>
    </source>
</evidence>
<dbReference type="Pfam" id="PF00145">
    <property type="entry name" value="DNA_methylase"/>
    <property type="match status" value="1"/>
</dbReference>
<dbReference type="InterPro" id="IPR050750">
    <property type="entry name" value="C5-MTase"/>
</dbReference>
<dbReference type="CDD" id="cd00315">
    <property type="entry name" value="Cyt_C5_DNA_methylase"/>
    <property type="match status" value="1"/>
</dbReference>
<evidence type="ECO:0000256" key="7">
    <source>
        <dbReference type="RuleBase" id="RU000416"/>
    </source>
</evidence>
<dbReference type="RefSeq" id="WP_330463338.1">
    <property type="nucleotide sequence ID" value="NZ_CP143578.1"/>
</dbReference>
<dbReference type="PROSITE" id="PS51679">
    <property type="entry name" value="SAM_MT_C5"/>
    <property type="match status" value="1"/>
</dbReference>
<dbReference type="InterPro" id="IPR001525">
    <property type="entry name" value="C5_MeTfrase"/>
</dbReference>
<evidence type="ECO:0000256" key="6">
    <source>
        <dbReference type="PROSITE-ProRule" id="PRU01016"/>
    </source>
</evidence>
<keyword evidence="4 6" id="KW-0949">S-adenosyl-L-methionine</keyword>
<dbReference type="EC" id="2.1.1.37" evidence="1"/>
<name>A0ABZ2AGQ9_9BACT</name>
<dbReference type="CDD" id="cd22331">
    <property type="entry name" value="HinP1I-like"/>
    <property type="match status" value="1"/>
</dbReference>
<feature type="active site" evidence="6">
    <location>
        <position position="72"/>
    </location>
</feature>
<comment type="similarity">
    <text evidence="6 7">Belongs to the class I-like SAM-binding methyltransferase superfamily. C5-methyltransferase family.</text>
</comment>
<keyword evidence="9" id="KW-1185">Reference proteome</keyword>
<proteinExistence type="inferred from homology"/>
<sequence length="573" mass="66359">MLKFFDFCSGIGGGRIGLENNGLECVGHCEIDEKTAETYKLFFDDSRNFGDLTKVDIDKLPDFDFMIAGFPCQTFSIVGKRAGFEDERGKIIYSLIEIMKQKNVKYFILENVKGLINHDRGKTFKIIKEELENIGYNIYYKVLNSLDFGVPQTRERIYIVGFKKEYDNGMFEFPINNLSNKDFSCFLDEDNNLELDILDNTFQKYLSNKYNRNKFTNEEVLSLENYVIDWRQSDLRKYDKIFPTLRTGRHGLLYIRNGKIKKLSGYEALLLQGFPSGIAEKVKQNKLNNNKVLSLAGNAMTVNVIDAISKVMIENIRGEVKNAREIDKVKLGSKIAKDGFRNEQHIVDKFNDWKSDDEAKEWLTIMGYSLEKIEYVKAIVISGYKADLNVKVQVKLKDALDIENIQVKLVSNKKGFNQIDKRWLKSYNELWNIPLNVYTILEYFTGELKPYKDDVRDNRRMFMNELADEERNLVLDWLNNNKLLIISDILKGRGEFSAEWVLVAQKSQENARWVLKNINEVINHYFANGKVEVSPRGSIKLGRVTLQRKGGDNGRPTANMLQFKIDPTELFDV</sequence>
<dbReference type="InterPro" id="IPR021107">
    <property type="entry name" value="Restrct_endonuc_II_HinP1I"/>
</dbReference>
<protein>
    <recommendedName>
        <fullName evidence="1">DNA (cytosine-5-)-methyltransferase</fullName>
        <ecNumber evidence="1">2.1.1.37</ecNumber>
    </recommendedName>
</protein>
<gene>
    <name evidence="8" type="primary">dcm</name>
    <name evidence="8" type="ORF">V2E26_02685</name>
</gene>
<dbReference type="Gene3D" id="3.40.1350.40">
    <property type="match status" value="2"/>
</dbReference>
<keyword evidence="5" id="KW-0680">Restriction system</keyword>
<evidence type="ECO:0000313" key="9">
    <source>
        <dbReference type="Proteomes" id="UP001431935"/>
    </source>
</evidence>
<dbReference type="PRINTS" id="PR00105">
    <property type="entry name" value="C5METTRFRASE"/>
</dbReference>
<evidence type="ECO:0000256" key="5">
    <source>
        <dbReference type="ARBA" id="ARBA00022747"/>
    </source>
</evidence>
<evidence type="ECO:0000256" key="1">
    <source>
        <dbReference type="ARBA" id="ARBA00011975"/>
    </source>
</evidence>
<accession>A0ABZ2AGQ9</accession>
<dbReference type="SUPFAM" id="SSF53335">
    <property type="entry name" value="S-adenosyl-L-methionine-dependent methyltransferases"/>
    <property type="match status" value="1"/>
</dbReference>
<dbReference type="InterPro" id="IPR029063">
    <property type="entry name" value="SAM-dependent_MTases_sf"/>
</dbReference>
<keyword evidence="2 6" id="KW-0489">Methyltransferase</keyword>
<keyword evidence="3 6" id="KW-0808">Transferase</keyword>
<evidence type="ECO:0000256" key="4">
    <source>
        <dbReference type="ARBA" id="ARBA00022691"/>
    </source>
</evidence>
<dbReference type="PANTHER" id="PTHR46098">
    <property type="entry name" value="TRNA (CYTOSINE(38)-C(5))-METHYLTRANSFERASE"/>
    <property type="match status" value="1"/>
</dbReference>
<evidence type="ECO:0000313" key="8">
    <source>
        <dbReference type="EMBL" id="WVN21299.1"/>
    </source>
</evidence>
<dbReference type="GO" id="GO:0032259">
    <property type="term" value="P:methylation"/>
    <property type="evidence" value="ECO:0007669"/>
    <property type="project" value="UniProtKB-KW"/>
</dbReference>
<dbReference type="GO" id="GO:0003886">
    <property type="term" value="F:DNA (cytosine-5-)-methyltransferase activity"/>
    <property type="evidence" value="ECO:0007669"/>
    <property type="project" value="UniProtKB-EC"/>
</dbReference>
<organism evidence="8 9">
    <name type="scientific">Metamycoplasma gateae</name>
    <dbReference type="NCBI Taxonomy" id="35769"/>
    <lineage>
        <taxon>Bacteria</taxon>
        <taxon>Bacillati</taxon>
        <taxon>Mycoplasmatota</taxon>
        <taxon>Mycoplasmoidales</taxon>
        <taxon>Metamycoplasmataceae</taxon>
        <taxon>Metamycoplasma</taxon>
    </lineage>
</organism>
<dbReference type="EMBL" id="CP143578">
    <property type="protein sequence ID" value="WVN21299.1"/>
    <property type="molecule type" value="Genomic_DNA"/>
</dbReference>
<evidence type="ECO:0000256" key="3">
    <source>
        <dbReference type="ARBA" id="ARBA00022679"/>
    </source>
</evidence>
<dbReference type="PANTHER" id="PTHR46098:SF1">
    <property type="entry name" value="TRNA (CYTOSINE(38)-C(5))-METHYLTRANSFERASE"/>
    <property type="match status" value="1"/>
</dbReference>
<dbReference type="Gene3D" id="3.40.50.150">
    <property type="entry name" value="Vaccinia Virus protein VP39"/>
    <property type="match status" value="1"/>
</dbReference>
<dbReference type="NCBIfam" id="TIGR00675">
    <property type="entry name" value="dcm"/>
    <property type="match status" value="1"/>
</dbReference>
<dbReference type="Pfam" id="PF11463">
    <property type="entry name" value="R-HINP1I"/>
    <property type="match status" value="1"/>
</dbReference>
<dbReference type="Gene3D" id="3.90.120.10">
    <property type="entry name" value="DNA Methylase, subunit A, domain 2"/>
    <property type="match status" value="1"/>
</dbReference>
<reference evidence="8" key="1">
    <citation type="submission" date="2024-01" db="EMBL/GenBank/DDBJ databases">
        <title>Complete genome sequence of Mycoplasma gateae strain 3700.</title>
        <authorList>
            <person name="Spergser J."/>
        </authorList>
    </citation>
    <scope>NUCLEOTIDE SEQUENCE [LARGE SCALE GENOMIC DNA]</scope>
    <source>
        <strain evidence="8">3700</strain>
    </source>
</reference>